<organism evidence="3 4">
    <name type="scientific">Algoriphagus boseongensis</name>
    <dbReference type="NCBI Taxonomy" id="1442587"/>
    <lineage>
        <taxon>Bacteria</taxon>
        <taxon>Pseudomonadati</taxon>
        <taxon>Bacteroidota</taxon>
        <taxon>Cytophagia</taxon>
        <taxon>Cytophagales</taxon>
        <taxon>Cyclobacteriaceae</taxon>
        <taxon>Algoriphagus</taxon>
    </lineage>
</organism>
<dbReference type="RefSeq" id="WP_166637290.1">
    <property type="nucleotide sequence ID" value="NZ_SNYF01000006.1"/>
</dbReference>
<dbReference type="AlphaFoldDB" id="A0A4R6T5Y0"/>
<dbReference type="GO" id="GO:0016747">
    <property type="term" value="F:acyltransferase activity, transferring groups other than amino-acyl groups"/>
    <property type="evidence" value="ECO:0007669"/>
    <property type="project" value="InterPro"/>
</dbReference>
<feature type="domain" description="Acyltransferase 3" evidence="2">
    <location>
        <begin position="22"/>
        <end position="352"/>
    </location>
</feature>
<evidence type="ECO:0000313" key="4">
    <source>
        <dbReference type="Proteomes" id="UP000294535"/>
    </source>
</evidence>
<proteinExistence type="predicted"/>
<feature type="transmembrane region" description="Helical" evidence="1">
    <location>
        <begin position="108"/>
        <end position="127"/>
    </location>
</feature>
<dbReference type="Proteomes" id="UP000294535">
    <property type="component" value="Unassembled WGS sequence"/>
</dbReference>
<dbReference type="Pfam" id="PF01757">
    <property type="entry name" value="Acyl_transf_3"/>
    <property type="match status" value="1"/>
</dbReference>
<comment type="caution">
    <text evidence="3">The sequence shown here is derived from an EMBL/GenBank/DDBJ whole genome shotgun (WGS) entry which is preliminary data.</text>
</comment>
<feature type="transmembrane region" description="Helical" evidence="1">
    <location>
        <begin position="165"/>
        <end position="184"/>
    </location>
</feature>
<keyword evidence="4" id="KW-1185">Reference proteome</keyword>
<gene>
    <name evidence="3" type="ORF">DFQ04_1710</name>
</gene>
<reference evidence="3 4" key="1">
    <citation type="submission" date="2019-03" db="EMBL/GenBank/DDBJ databases">
        <title>Genomic Encyclopedia of Type Strains, Phase III (KMG-III): the genomes of soil and plant-associated and newly described type strains.</title>
        <authorList>
            <person name="Whitman W."/>
        </authorList>
    </citation>
    <scope>NUCLEOTIDE SEQUENCE [LARGE SCALE GENOMIC DNA]</scope>
    <source>
        <strain evidence="3 4">CECT 8446</strain>
    </source>
</reference>
<keyword evidence="1" id="KW-0812">Transmembrane</keyword>
<evidence type="ECO:0000259" key="2">
    <source>
        <dbReference type="Pfam" id="PF01757"/>
    </source>
</evidence>
<dbReference type="PANTHER" id="PTHR23028:SF53">
    <property type="entry name" value="ACYL_TRANSF_3 DOMAIN-CONTAINING PROTEIN"/>
    <property type="match status" value="1"/>
</dbReference>
<dbReference type="PANTHER" id="PTHR23028">
    <property type="entry name" value="ACETYLTRANSFERASE"/>
    <property type="match status" value="1"/>
</dbReference>
<dbReference type="GO" id="GO:0016020">
    <property type="term" value="C:membrane"/>
    <property type="evidence" value="ECO:0007669"/>
    <property type="project" value="TreeGrafter"/>
</dbReference>
<feature type="transmembrane region" description="Helical" evidence="1">
    <location>
        <begin position="268"/>
        <end position="284"/>
    </location>
</feature>
<feature type="transmembrane region" description="Helical" evidence="1">
    <location>
        <begin position="241"/>
        <end position="262"/>
    </location>
</feature>
<protein>
    <submittedName>
        <fullName evidence="3">Peptidoglycan/LPS O-acetylase OafA/YrhL</fullName>
    </submittedName>
</protein>
<dbReference type="InterPro" id="IPR002656">
    <property type="entry name" value="Acyl_transf_3_dom"/>
</dbReference>
<dbReference type="InterPro" id="IPR050879">
    <property type="entry name" value="Acyltransferase_3"/>
</dbReference>
<name>A0A4R6T5Y0_9BACT</name>
<dbReference type="GO" id="GO:0000271">
    <property type="term" value="P:polysaccharide biosynthetic process"/>
    <property type="evidence" value="ECO:0007669"/>
    <property type="project" value="TreeGrafter"/>
</dbReference>
<feature type="transmembrane region" description="Helical" evidence="1">
    <location>
        <begin position="331"/>
        <end position="357"/>
    </location>
</feature>
<feature type="transmembrane region" description="Helical" evidence="1">
    <location>
        <begin position="191"/>
        <end position="210"/>
    </location>
</feature>
<feature type="transmembrane region" description="Helical" evidence="1">
    <location>
        <begin position="216"/>
        <end position="234"/>
    </location>
</feature>
<sequence>MRFLQKIQALLIRTPASGQYLRFIDGLRFLAILPVVLQHANERLAKYGNIGELSTSEDFISFLISRGTIGVFLFFAISGFVLTLPFAKQKGSFSYKQYLTKRLRRIEPPFLFWISIFALVLLVKATYGPGELLLHYLATITYTHQLFFQEYSWINPVAWSLEVEIQFYLAAPFLAMAYFSFSSIGKRQVGLGLLILVWIFIQHFFGWQLYPWKASILGHFQHFLVGMLAADLFVNPRKVQLVSWAWDILPIPLAFGLAFTWTDELGKTLLFELLLLLLLVASWNGRFFKQFLSLSWIAIIGGMCYTTYLTHLPLMEALYSFIGDFGHSTGYLGQLSISLILVLPMILFSSIVFYRWIEQPFMKPSKTENKKEVSSLGVGQLTKTMQTIKS</sequence>
<evidence type="ECO:0000256" key="1">
    <source>
        <dbReference type="SAM" id="Phobius"/>
    </source>
</evidence>
<accession>A0A4R6T5Y0</accession>
<keyword evidence="1" id="KW-1133">Transmembrane helix</keyword>
<feature type="transmembrane region" description="Helical" evidence="1">
    <location>
        <begin position="291"/>
        <end position="311"/>
    </location>
</feature>
<evidence type="ECO:0000313" key="3">
    <source>
        <dbReference type="EMBL" id="TDQ17062.1"/>
    </source>
</evidence>
<dbReference type="EMBL" id="SNYF01000006">
    <property type="protein sequence ID" value="TDQ17062.1"/>
    <property type="molecule type" value="Genomic_DNA"/>
</dbReference>
<keyword evidence="1" id="KW-0472">Membrane</keyword>
<feature type="transmembrane region" description="Helical" evidence="1">
    <location>
        <begin position="60"/>
        <end position="87"/>
    </location>
</feature>